<evidence type="ECO:0000256" key="5">
    <source>
        <dbReference type="ARBA" id="ARBA00022741"/>
    </source>
</evidence>
<dbReference type="InterPro" id="IPR003593">
    <property type="entry name" value="AAA+_ATPase"/>
</dbReference>
<keyword evidence="10" id="KW-1185">Reference proteome</keyword>
<dbReference type="SUPFAM" id="SSF52540">
    <property type="entry name" value="P-loop containing nucleoside triphosphate hydrolases"/>
    <property type="match status" value="1"/>
</dbReference>
<evidence type="ECO:0000256" key="7">
    <source>
        <dbReference type="ARBA" id="ARBA00023136"/>
    </source>
</evidence>
<dbReference type="InterPro" id="IPR050086">
    <property type="entry name" value="MetN_ABC_transporter-like"/>
</dbReference>
<dbReference type="PROSITE" id="PS00211">
    <property type="entry name" value="ABC_TRANSPORTER_1"/>
    <property type="match status" value="1"/>
</dbReference>
<dbReference type="STRING" id="28066.RF819_08305"/>
<evidence type="ECO:0000313" key="10">
    <source>
        <dbReference type="Proteomes" id="UP000190750"/>
    </source>
</evidence>
<keyword evidence="5" id="KW-0547">Nucleotide-binding</keyword>
<evidence type="ECO:0000256" key="6">
    <source>
        <dbReference type="ARBA" id="ARBA00022840"/>
    </source>
</evidence>
<dbReference type="PANTHER" id="PTHR43166">
    <property type="entry name" value="AMINO ACID IMPORT ATP-BINDING PROTEIN"/>
    <property type="match status" value="1"/>
</dbReference>
<dbReference type="GO" id="GO:0005886">
    <property type="term" value="C:plasma membrane"/>
    <property type="evidence" value="ECO:0007669"/>
    <property type="project" value="UniProtKB-SubCell"/>
</dbReference>
<accession>A0A1T1ARY1</accession>
<dbReference type="RefSeq" id="WP_078364547.1">
    <property type="nucleotide sequence ID" value="NZ_MTJN01000002.1"/>
</dbReference>
<comment type="similarity">
    <text evidence="2">Belongs to the ABC transporter superfamily.</text>
</comment>
<dbReference type="Proteomes" id="UP000190750">
    <property type="component" value="Unassembled WGS sequence"/>
</dbReference>
<dbReference type="SMART" id="SM00382">
    <property type="entry name" value="AAA"/>
    <property type="match status" value="1"/>
</dbReference>
<keyword evidence="7" id="KW-0472">Membrane</keyword>
<keyword evidence="4" id="KW-1003">Cell membrane</keyword>
<feature type="domain" description="ABC transporter" evidence="8">
    <location>
        <begin position="10"/>
        <end position="252"/>
    </location>
</feature>
<dbReference type="CDD" id="cd03262">
    <property type="entry name" value="ABC_HisP_GlnQ"/>
    <property type="match status" value="1"/>
</dbReference>
<dbReference type="GO" id="GO:0015424">
    <property type="term" value="F:ABC-type amino acid transporter activity"/>
    <property type="evidence" value="ECO:0007669"/>
    <property type="project" value="InterPro"/>
</dbReference>
<dbReference type="InterPro" id="IPR030679">
    <property type="entry name" value="ABC_ATPase_HisP-typ"/>
</dbReference>
<keyword evidence="6 9" id="KW-0067">ATP-binding</keyword>
<evidence type="ECO:0000256" key="4">
    <source>
        <dbReference type="ARBA" id="ARBA00022475"/>
    </source>
</evidence>
<sequence>MKHARRHAMIDIHGLQKSFGDHMVLKDIHMHINKGAVVALLGPSGSGKSTLLRCINLLTIPDKGSIRVGSHEMHYSGDATRLPGDRALARFRANTGMVFQHFNLFPHMTVLQNVMEGPLTVLRLPKAQARERAQALLAKVGLQDKVDQRPEQLSGGQKQRVAIARALAMQPQVMLFDEVTSALDPELVGEVLGVIRELALDGMTMVLVTHEMAFAREVADQVVFMRDGVVLESGPAKEVIDNPQHSATQQFFARYHAGAQV</sequence>
<organism evidence="9 10">
    <name type="scientific">Rhodoferax fermentans</name>
    <dbReference type="NCBI Taxonomy" id="28066"/>
    <lineage>
        <taxon>Bacteria</taxon>
        <taxon>Pseudomonadati</taxon>
        <taxon>Pseudomonadota</taxon>
        <taxon>Betaproteobacteria</taxon>
        <taxon>Burkholderiales</taxon>
        <taxon>Comamonadaceae</taxon>
        <taxon>Rhodoferax</taxon>
    </lineage>
</organism>
<reference evidence="9 10" key="1">
    <citation type="submission" date="2017-01" db="EMBL/GenBank/DDBJ databases">
        <title>Genome sequencing of Rhodoferax fermentans JCM 7819.</title>
        <authorList>
            <person name="Kim Y.J."/>
            <person name="Farh M.E.-A."/>
            <person name="Yang D.-C."/>
        </authorList>
    </citation>
    <scope>NUCLEOTIDE SEQUENCE [LARGE SCALE GENOMIC DNA]</scope>
    <source>
        <strain evidence="9 10">JCM 7819</strain>
    </source>
</reference>
<gene>
    <name evidence="9" type="ORF">RF819_08305</name>
</gene>
<comment type="caution">
    <text evidence="9">The sequence shown here is derived from an EMBL/GenBank/DDBJ whole genome shotgun (WGS) entry which is preliminary data.</text>
</comment>
<evidence type="ECO:0000313" key="9">
    <source>
        <dbReference type="EMBL" id="OOV06725.1"/>
    </source>
</evidence>
<dbReference type="PANTHER" id="PTHR43166:SF35">
    <property type="entry name" value="L-CYSTINE IMPORT ATP-BINDING PROTEIN TCYN"/>
    <property type="match status" value="1"/>
</dbReference>
<comment type="subcellular location">
    <subcellularLocation>
        <location evidence="1">Cell membrane</location>
        <topology evidence="1">Peripheral membrane protein</topology>
    </subcellularLocation>
</comment>
<evidence type="ECO:0000256" key="3">
    <source>
        <dbReference type="ARBA" id="ARBA00022448"/>
    </source>
</evidence>
<name>A0A1T1ARY1_RHOFE</name>
<dbReference type="Pfam" id="PF00005">
    <property type="entry name" value="ABC_tran"/>
    <property type="match status" value="1"/>
</dbReference>
<protein>
    <submittedName>
        <fullName evidence="9">ATP-binding protein</fullName>
    </submittedName>
</protein>
<dbReference type="AlphaFoldDB" id="A0A1T1ARY1"/>
<dbReference type="FunFam" id="3.40.50.300:FF:000020">
    <property type="entry name" value="Amino acid ABC transporter ATP-binding component"/>
    <property type="match status" value="1"/>
</dbReference>
<evidence type="ECO:0000259" key="8">
    <source>
        <dbReference type="PROSITE" id="PS50893"/>
    </source>
</evidence>
<proteinExistence type="inferred from homology"/>
<dbReference type="InterPro" id="IPR017871">
    <property type="entry name" value="ABC_transporter-like_CS"/>
</dbReference>
<evidence type="ECO:0000256" key="2">
    <source>
        <dbReference type="ARBA" id="ARBA00005417"/>
    </source>
</evidence>
<dbReference type="InterPro" id="IPR003439">
    <property type="entry name" value="ABC_transporter-like_ATP-bd"/>
</dbReference>
<dbReference type="PIRSF" id="PIRSF039085">
    <property type="entry name" value="ABC_ATPase_HisP"/>
    <property type="match status" value="1"/>
</dbReference>
<dbReference type="InterPro" id="IPR027417">
    <property type="entry name" value="P-loop_NTPase"/>
</dbReference>
<dbReference type="GO" id="GO:0016887">
    <property type="term" value="F:ATP hydrolysis activity"/>
    <property type="evidence" value="ECO:0007669"/>
    <property type="project" value="InterPro"/>
</dbReference>
<evidence type="ECO:0000256" key="1">
    <source>
        <dbReference type="ARBA" id="ARBA00004202"/>
    </source>
</evidence>
<dbReference type="Gene3D" id="3.40.50.300">
    <property type="entry name" value="P-loop containing nucleotide triphosphate hydrolases"/>
    <property type="match status" value="1"/>
</dbReference>
<keyword evidence="3" id="KW-0813">Transport</keyword>
<dbReference type="PROSITE" id="PS50893">
    <property type="entry name" value="ABC_TRANSPORTER_2"/>
    <property type="match status" value="1"/>
</dbReference>
<dbReference type="GO" id="GO:0005524">
    <property type="term" value="F:ATP binding"/>
    <property type="evidence" value="ECO:0007669"/>
    <property type="project" value="UniProtKB-KW"/>
</dbReference>
<dbReference type="EMBL" id="MTJN01000002">
    <property type="protein sequence ID" value="OOV06725.1"/>
    <property type="molecule type" value="Genomic_DNA"/>
</dbReference>